<proteinExistence type="inferred from homology"/>
<dbReference type="InterPro" id="IPR000917">
    <property type="entry name" value="Sulfatase_N"/>
</dbReference>
<dbReference type="Proteomes" id="UP000198757">
    <property type="component" value="Unassembled WGS sequence"/>
</dbReference>
<evidence type="ECO:0000313" key="5">
    <source>
        <dbReference type="EMBL" id="SDC06921.1"/>
    </source>
</evidence>
<dbReference type="InterPro" id="IPR024607">
    <property type="entry name" value="Sulfatase_CS"/>
</dbReference>
<keyword evidence="3" id="KW-0732">Signal</keyword>
<reference evidence="6" key="1">
    <citation type="submission" date="2016-10" db="EMBL/GenBank/DDBJ databases">
        <authorList>
            <person name="Varghese N."/>
            <person name="Submissions S."/>
        </authorList>
    </citation>
    <scope>NUCLEOTIDE SEQUENCE [LARGE SCALE GENOMIC DNA]</scope>
    <source>
        <strain evidence="6">DSM 25811 / CCM 8410 / LMG 26954 / E90</strain>
    </source>
</reference>
<keyword evidence="6" id="KW-1185">Reference proteome</keyword>
<evidence type="ECO:0000256" key="3">
    <source>
        <dbReference type="SAM" id="SignalP"/>
    </source>
</evidence>
<keyword evidence="2" id="KW-0378">Hydrolase</keyword>
<dbReference type="CDD" id="cd16143">
    <property type="entry name" value="ARS_like"/>
    <property type="match status" value="1"/>
</dbReference>
<evidence type="ECO:0000256" key="2">
    <source>
        <dbReference type="ARBA" id="ARBA00022801"/>
    </source>
</evidence>
<dbReference type="AlphaFoldDB" id="A0A1G6IKF9"/>
<dbReference type="STRING" id="1285928.SAMN04487894_101252"/>
<comment type="similarity">
    <text evidence="1">Belongs to the sulfatase family.</text>
</comment>
<dbReference type="PANTHER" id="PTHR43751:SF6">
    <property type="entry name" value="N-ACETYLGALACTOSAMINE-6-O-SULFATASE"/>
    <property type="match status" value="1"/>
</dbReference>
<name>A0A1G6IKF9_NIADE</name>
<dbReference type="Pfam" id="PF00884">
    <property type="entry name" value="Sulfatase"/>
    <property type="match status" value="1"/>
</dbReference>
<feature type="signal peptide" evidence="3">
    <location>
        <begin position="1"/>
        <end position="19"/>
    </location>
</feature>
<protein>
    <submittedName>
        <fullName evidence="5">Arylsulfatase A</fullName>
    </submittedName>
</protein>
<dbReference type="PROSITE" id="PS00149">
    <property type="entry name" value="SULFATASE_2"/>
    <property type="match status" value="1"/>
</dbReference>
<sequence length="508" mass="55799">MKRIVFSMMLLFGIHAAYAQVQNRPNVLIIYTDDVGYGDLSCNGAKVIATPNIDRLAQNGINFSNAHATASTCTPSRYSLLSGRYAWRKKGTNILPGDANLVIPTDITTLPKVFQQAGYVTGAVGKWHLGLGSQSPVNWNKEVTPGPREVGFDYSFIFPATADRVPTVFMENQQTLGLEAKDPIAVDYHKAFPGELTGKAHPELLKQPNDPRQGHDGHIVNGIGRIGFMQGGKRSEWTDEELGYVFNNKALSFIDESLKKQKPFFLYYAIHNIHVPRMPGTEFKGKSKLGYRGDVTLEMDHSVGVIMNGLKERGLLRNTIVIFSSDNGPVLNDGYMDQSAETAAALDHRPGGIYRGGKYSAFEAGTRVPFIVQWPAKIAGGKKSDALVSQVDLMASFAAMLNVKLPAGEFTDSRNYFSTLTGRSRKHRDFVIEQPANSALCIIKDGWKYLSPSKGPALMGAVNIETGYSTADQLYDLNKDPGERTNLAGKYPQRVQALKALLEKVMAE</sequence>
<accession>A0A1G6IKF9</accession>
<evidence type="ECO:0000313" key="6">
    <source>
        <dbReference type="Proteomes" id="UP000198757"/>
    </source>
</evidence>
<feature type="domain" description="Sulfatase N-terminal" evidence="4">
    <location>
        <begin position="25"/>
        <end position="402"/>
    </location>
</feature>
<gene>
    <name evidence="5" type="ORF">SAMN04487894_101252</name>
</gene>
<dbReference type="InterPro" id="IPR052701">
    <property type="entry name" value="GAG_Ulvan_Degrading_Sulfatases"/>
</dbReference>
<dbReference type="RefSeq" id="WP_090388206.1">
    <property type="nucleotide sequence ID" value="NZ_FMZO01000001.1"/>
</dbReference>
<dbReference type="InterPro" id="IPR017850">
    <property type="entry name" value="Alkaline_phosphatase_core_sf"/>
</dbReference>
<dbReference type="GO" id="GO:0016787">
    <property type="term" value="F:hydrolase activity"/>
    <property type="evidence" value="ECO:0007669"/>
    <property type="project" value="UniProtKB-KW"/>
</dbReference>
<organism evidence="5 6">
    <name type="scientific">Niabella drilacis (strain DSM 25811 / CCM 8410 / CCUG 62505 / LMG 26954 / E90)</name>
    <dbReference type="NCBI Taxonomy" id="1285928"/>
    <lineage>
        <taxon>Bacteria</taxon>
        <taxon>Pseudomonadati</taxon>
        <taxon>Bacteroidota</taxon>
        <taxon>Chitinophagia</taxon>
        <taxon>Chitinophagales</taxon>
        <taxon>Chitinophagaceae</taxon>
        <taxon>Niabella</taxon>
    </lineage>
</organism>
<dbReference type="OrthoDB" id="9764377at2"/>
<dbReference type="EMBL" id="FMZO01000001">
    <property type="protein sequence ID" value="SDC06921.1"/>
    <property type="molecule type" value="Genomic_DNA"/>
</dbReference>
<dbReference type="Gene3D" id="3.40.720.10">
    <property type="entry name" value="Alkaline Phosphatase, subunit A"/>
    <property type="match status" value="1"/>
</dbReference>
<dbReference type="Gene3D" id="3.30.1120.10">
    <property type="match status" value="1"/>
</dbReference>
<evidence type="ECO:0000256" key="1">
    <source>
        <dbReference type="ARBA" id="ARBA00008779"/>
    </source>
</evidence>
<feature type="chain" id="PRO_5011769488" evidence="3">
    <location>
        <begin position="20"/>
        <end position="508"/>
    </location>
</feature>
<dbReference type="SUPFAM" id="SSF53649">
    <property type="entry name" value="Alkaline phosphatase-like"/>
    <property type="match status" value="1"/>
</dbReference>
<dbReference type="PANTHER" id="PTHR43751">
    <property type="entry name" value="SULFATASE"/>
    <property type="match status" value="1"/>
</dbReference>
<evidence type="ECO:0000259" key="4">
    <source>
        <dbReference type="Pfam" id="PF00884"/>
    </source>
</evidence>